<dbReference type="Proteomes" id="UP000823613">
    <property type="component" value="Unassembled WGS sequence"/>
</dbReference>
<evidence type="ECO:0000256" key="4">
    <source>
        <dbReference type="ARBA" id="ARBA00022475"/>
    </source>
</evidence>
<feature type="transmembrane region" description="Helical" evidence="9">
    <location>
        <begin position="48"/>
        <end position="71"/>
    </location>
</feature>
<feature type="transmembrane region" description="Helical" evidence="9">
    <location>
        <begin position="12"/>
        <end position="36"/>
    </location>
</feature>
<comment type="similarity">
    <text evidence="2 8">Belongs to the prokaryotic riboflavin transporter (P-RFT) (TC 2.A.87) family.</text>
</comment>
<keyword evidence="4 8" id="KW-1003">Cell membrane</keyword>
<dbReference type="GO" id="GO:0032217">
    <property type="term" value="F:riboflavin transmembrane transporter activity"/>
    <property type="evidence" value="ECO:0007669"/>
    <property type="project" value="UniProtKB-UniRule"/>
</dbReference>
<keyword evidence="3 8" id="KW-0813">Transport</keyword>
<comment type="function">
    <text evidence="8">Probably a riboflavin-binding protein that interacts with the energy-coupling factor (ECF) ABC-transporter complex.</text>
</comment>
<dbReference type="PANTHER" id="PTHR38438:SF1">
    <property type="entry name" value="RIBOFLAVIN TRANSPORTER RIBU"/>
    <property type="match status" value="1"/>
</dbReference>
<proteinExistence type="inferred from homology"/>
<reference evidence="10" key="1">
    <citation type="submission" date="2020-10" db="EMBL/GenBank/DDBJ databases">
        <authorList>
            <person name="Gilroy R."/>
        </authorList>
    </citation>
    <scope>NUCLEOTIDE SEQUENCE</scope>
    <source>
        <strain evidence="10">11159</strain>
    </source>
</reference>
<gene>
    <name evidence="10" type="ORF">IAC58_02360</name>
</gene>
<dbReference type="EMBL" id="JADIMY010000049">
    <property type="protein sequence ID" value="MBO8427387.1"/>
    <property type="molecule type" value="Genomic_DNA"/>
</dbReference>
<dbReference type="Pfam" id="PF12822">
    <property type="entry name" value="ECF_trnsprt"/>
    <property type="match status" value="1"/>
</dbReference>
<dbReference type="PIRSF" id="PIRSF037778">
    <property type="entry name" value="UCP037778_transp_RibU"/>
    <property type="match status" value="1"/>
</dbReference>
<name>A0A9D9GX08_9BACL</name>
<dbReference type="Gene3D" id="1.10.1760.20">
    <property type="match status" value="1"/>
</dbReference>
<evidence type="ECO:0000256" key="2">
    <source>
        <dbReference type="ARBA" id="ARBA00005540"/>
    </source>
</evidence>
<dbReference type="PANTHER" id="PTHR38438">
    <property type="entry name" value="RIBOFLAVIN TRANSPORTER RIBU"/>
    <property type="match status" value="1"/>
</dbReference>
<comment type="subcellular location">
    <subcellularLocation>
        <location evidence="1">Cell membrane</location>
        <topology evidence="1">Multi-pass membrane protein</topology>
    </subcellularLocation>
</comment>
<sequence length="226" mass="25299">MKKYFTLKNISAIAIFSAVAVILACVPGLQFSLPFFPSFLQLHFDEIPILISTFAYGPFVGTFILIIKSLIKLPMDFGSNLGIGVLADFLYTFSLIFPAGLIYKKFHSIKGALLALGVGGICELFMSSVLGLYIIYPLYGLVYTEEAVIGMFKVVPSLSNMTSLTDPRVIYTVLIPFNLIKIAIVLFVTFIIYKPIRFLIDFERKKKNTPKVKKDEEITNNNLNNK</sequence>
<evidence type="ECO:0000256" key="5">
    <source>
        <dbReference type="ARBA" id="ARBA00022692"/>
    </source>
</evidence>
<dbReference type="PROSITE" id="PS51257">
    <property type="entry name" value="PROKAR_LIPOPROTEIN"/>
    <property type="match status" value="1"/>
</dbReference>
<keyword evidence="6 9" id="KW-1133">Transmembrane helix</keyword>
<feature type="transmembrane region" description="Helical" evidence="9">
    <location>
        <begin position="77"/>
        <end position="101"/>
    </location>
</feature>
<evidence type="ECO:0000256" key="8">
    <source>
        <dbReference type="PIRNR" id="PIRNR037778"/>
    </source>
</evidence>
<dbReference type="AlphaFoldDB" id="A0A9D9GX08"/>
<feature type="transmembrane region" description="Helical" evidence="9">
    <location>
        <begin position="169"/>
        <end position="193"/>
    </location>
</feature>
<reference evidence="10" key="2">
    <citation type="journal article" date="2021" name="PeerJ">
        <title>Extensive microbial diversity within the chicken gut microbiome revealed by metagenomics and culture.</title>
        <authorList>
            <person name="Gilroy R."/>
            <person name="Ravi A."/>
            <person name="Getino M."/>
            <person name="Pursley I."/>
            <person name="Horton D.L."/>
            <person name="Alikhan N.F."/>
            <person name="Baker D."/>
            <person name="Gharbi K."/>
            <person name="Hall N."/>
            <person name="Watson M."/>
            <person name="Adriaenssens E.M."/>
            <person name="Foster-Nyarko E."/>
            <person name="Jarju S."/>
            <person name="Secka A."/>
            <person name="Antonio M."/>
            <person name="Oren A."/>
            <person name="Chaudhuri R.R."/>
            <person name="La Ragione R."/>
            <person name="Hildebrand F."/>
            <person name="Pallen M.J."/>
        </authorList>
    </citation>
    <scope>NUCLEOTIDE SEQUENCE</scope>
    <source>
        <strain evidence="10">11159</strain>
    </source>
</reference>
<protein>
    <recommendedName>
        <fullName evidence="8">Riboflavin transporter</fullName>
    </recommendedName>
</protein>
<evidence type="ECO:0000256" key="1">
    <source>
        <dbReference type="ARBA" id="ARBA00004651"/>
    </source>
</evidence>
<organism evidence="10 11">
    <name type="scientific">Candidatus Onthovivens merdipullorum</name>
    <dbReference type="NCBI Taxonomy" id="2840889"/>
    <lineage>
        <taxon>Bacteria</taxon>
        <taxon>Bacillati</taxon>
        <taxon>Bacillota</taxon>
        <taxon>Bacilli</taxon>
        <taxon>Bacillales</taxon>
        <taxon>Candidatus Onthovivens</taxon>
    </lineage>
</organism>
<keyword evidence="7 8" id="KW-0472">Membrane</keyword>
<evidence type="ECO:0000256" key="3">
    <source>
        <dbReference type="ARBA" id="ARBA00022448"/>
    </source>
</evidence>
<evidence type="ECO:0000313" key="11">
    <source>
        <dbReference type="Proteomes" id="UP000823613"/>
    </source>
</evidence>
<dbReference type="InterPro" id="IPR024529">
    <property type="entry name" value="ECF_trnsprt_substrate-spec"/>
</dbReference>
<evidence type="ECO:0000256" key="7">
    <source>
        <dbReference type="ARBA" id="ARBA00023136"/>
    </source>
</evidence>
<evidence type="ECO:0000256" key="9">
    <source>
        <dbReference type="SAM" id="Phobius"/>
    </source>
</evidence>
<comment type="caution">
    <text evidence="10">The sequence shown here is derived from an EMBL/GenBank/DDBJ whole genome shotgun (WGS) entry which is preliminary data.</text>
</comment>
<keyword evidence="5 9" id="KW-0812">Transmembrane</keyword>
<evidence type="ECO:0000313" key="10">
    <source>
        <dbReference type="EMBL" id="MBO8427387.1"/>
    </source>
</evidence>
<evidence type="ECO:0000256" key="6">
    <source>
        <dbReference type="ARBA" id="ARBA00022989"/>
    </source>
</evidence>
<dbReference type="GO" id="GO:0005886">
    <property type="term" value="C:plasma membrane"/>
    <property type="evidence" value="ECO:0007669"/>
    <property type="project" value="UniProtKB-SubCell"/>
</dbReference>
<dbReference type="InterPro" id="IPR025720">
    <property type="entry name" value="RibU"/>
</dbReference>
<accession>A0A9D9GX08</accession>
<feature type="transmembrane region" description="Helical" evidence="9">
    <location>
        <begin position="113"/>
        <end position="136"/>
    </location>
</feature>